<name>A0A3S4ZV75_9PLAT</name>
<evidence type="ECO:0000256" key="5">
    <source>
        <dbReference type="ARBA" id="ARBA00023125"/>
    </source>
</evidence>
<dbReference type="EMBL" id="CAAALY010047645">
    <property type="protein sequence ID" value="VEL20704.1"/>
    <property type="molecule type" value="Genomic_DNA"/>
</dbReference>
<evidence type="ECO:0000259" key="10">
    <source>
        <dbReference type="Pfam" id="PF00105"/>
    </source>
</evidence>
<evidence type="ECO:0000256" key="9">
    <source>
        <dbReference type="SAM" id="MobiDB-lite"/>
    </source>
</evidence>
<accession>A0A3S4ZV75</accession>
<reference evidence="11" key="1">
    <citation type="submission" date="2018-11" db="EMBL/GenBank/DDBJ databases">
        <authorList>
            <consortium name="Pathogen Informatics"/>
        </authorList>
    </citation>
    <scope>NUCLEOTIDE SEQUENCE</scope>
</reference>
<keyword evidence="5" id="KW-0238">DNA-binding</keyword>
<dbReference type="Pfam" id="PF00105">
    <property type="entry name" value="zf-C4"/>
    <property type="match status" value="1"/>
</dbReference>
<proteinExistence type="predicted"/>
<keyword evidence="1" id="KW-0479">Metal-binding</keyword>
<dbReference type="InterPro" id="IPR013088">
    <property type="entry name" value="Znf_NHR/GATA"/>
</dbReference>
<dbReference type="InterPro" id="IPR001628">
    <property type="entry name" value="Znf_hrmn_rcpt"/>
</dbReference>
<gene>
    <name evidence="11" type="ORF">PXEA_LOCUS14144</name>
</gene>
<dbReference type="GO" id="GO:0008270">
    <property type="term" value="F:zinc ion binding"/>
    <property type="evidence" value="ECO:0007669"/>
    <property type="project" value="UniProtKB-KW"/>
</dbReference>
<keyword evidence="12" id="KW-1185">Reference proteome</keyword>
<evidence type="ECO:0000313" key="11">
    <source>
        <dbReference type="EMBL" id="VEL20704.1"/>
    </source>
</evidence>
<evidence type="ECO:0000256" key="2">
    <source>
        <dbReference type="ARBA" id="ARBA00022771"/>
    </source>
</evidence>
<evidence type="ECO:0000256" key="8">
    <source>
        <dbReference type="ARBA" id="ARBA00023242"/>
    </source>
</evidence>
<dbReference type="AlphaFoldDB" id="A0A3S4ZV75"/>
<dbReference type="Gene3D" id="3.30.50.10">
    <property type="entry name" value="Erythroid Transcription Factor GATA-1, subunit A"/>
    <property type="match status" value="1"/>
</dbReference>
<evidence type="ECO:0000256" key="3">
    <source>
        <dbReference type="ARBA" id="ARBA00022833"/>
    </source>
</evidence>
<protein>
    <recommendedName>
        <fullName evidence="10">Nuclear receptor domain-containing protein</fullName>
    </recommendedName>
</protein>
<keyword evidence="2" id="KW-0863">Zinc-finger</keyword>
<dbReference type="Proteomes" id="UP000784294">
    <property type="component" value="Unassembled WGS sequence"/>
</dbReference>
<sequence length="371" mass="38786">MHYLSPSTCSTKAPQRSVYLAEAYSTTRSNLAVSADKRNDLFTDTCLGSEGTLLPSIAASVSACAYPQGDIPKLVTTLDPTSTIDYIPSSGNVLHSSSFFPPSSSAVDTSVLQDTLLSPTLQSSRRLPSVSLNSPPPLRSPPPLPLQHLPTINHVSILSSTQSQIVNTSKSYQGISQAALSPPIPSPGIKLSAQQHCHSTSCSTSRHESISNGALLSSPSLGLSISSLVPCNCADPTQPPGPLATDYDTLSGHGNTQSIIHHLTTSSRPNSAAGQSTLLLSTSIGSSSHRNVLPHIPGPLAIDRVQTPASSIESAPGDSVPLPGFTSPESAFYQYQNKMEGQMCQVCGELAAGFHHGAYVCEACKPISLFS</sequence>
<keyword evidence="8" id="KW-0539">Nucleus</keyword>
<keyword evidence="3" id="KW-0862">Zinc</keyword>
<comment type="caution">
    <text evidence="11">The sequence shown here is derived from an EMBL/GenBank/DDBJ whole genome shotgun (WGS) entry which is preliminary data.</text>
</comment>
<evidence type="ECO:0000256" key="1">
    <source>
        <dbReference type="ARBA" id="ARBA00022723"/>
    </source>
</evidence>
<feature type="domain" description="Nuclear receptor" evidence="10">
    <location>
        <begin position="342"/>
        <end position="365"/>
    </location>
</feature>
<evidence type="ECO:0000256" key="7">
    <source>
        <dbReference type="ARBA" id="ARBA00023170"/>
    </source>
</evidence>
<feature type="compositionally biased region" description="Low complexity" evidence="9">
    <location>
        <begin position="123"/>
        <end position="133"/>
    </location>
</feature>
<evidence type="ECO:0000256" key="6">
    <source>
        <dbReference type="ARBA" id="ARBA00023163"/>
    </source>
</evidence>
<dbReference type="SUPFAM" id="SSF57716">
    <property type="entry name" value="Glucocorticoid receptor-like (DNA-binding domain)"/>
    <property type="match status" value="1"/>
</dbReference>
<evidence type="ECO:0000313" key="12">
    <source>
        <dbReference type="Proteomes" id="UP000784294"/>
    </source>
</evidence>
<feature type="region of interest" description="Disordered" evidence="9">
    <location>
        <begin position="123"/>
        <end position="142"/>
    </location>
</feature>
<keyword evidence="6" id="KW-0804">Transcription</keyword>
<dbReference type="GO" id="GO:0043565">
    <property type="term" value="F:sequence-specific DNA binding"/>
    <property type="evidence" value="ECO:0007669"/>
    <property type="project" value="InterPro"/>
</dbReference>
<evidence type="ECO:0000256" key="4">
    <source>
        <dbReference type="ARBA" id="ARBA00023015"/>
    </source>
</evidence>
<dbReference type="GO" id="GO:0003700">
    <property type="term" value="F:DNA-binding transcription factor activity"/>
    <property type="evidence" value="ECO:0007669"/>
    <property type="project" value="InterPro"/>
</dbReference>
<organism evidence="11 12">
    <name type="scientific">Protopolystoma xenopodis</name>
    <dbReference type="NCBI Taxonomy" id="117903"/>
    <lineage>
        <taxon>Eukaryota</taxon>
        <taxon>Metazoa</taxon>
        <taxon>Spiralia</taxon>
        <taxon>Lophotrochozoa</taxon>
        <taxon>Platyhelminthes</taxon>
        <taxon>Monogenea</taxon>
        <taxon>Polyopisthocotylea</taxon>
        <taxon>Polystomatidea</taxon>
        <taxon>Polystomatidae</taxon>
        <taxon>Protopolystoma</taxon>
    </lineage>
</organism>
<dbReference type="OrthoDB" id="6288602at2759"/>
<keyword evidence="7" id="KW-0675">Receptor</keyword>
<keyword evidence="4" id="KW-0805">Transcription regulation</keyword>